<evidence type="ECO:0008006" key="3">
    <source>
        <dbReference type="Google" id="ProtNLM"/>
    </source>
</evidence>
<dbReference type="InterPro" id="IPR011008">
    <property type="entry name" value="Dimeric_a/b-barrel"/>
</dbReference>
<dbReference type="Gene3D" id="3.30.70.100">
    <property type="match status" value="1"/>
</dbReference>
<gene>
    <name evidence="1" type="ORF">K469DRAFT_751215</name>
</gene>
<dbReference type="OrthoDB" id="3937459at2759"/>
<sequence>MADRVCEWITITAQHDIHETSTPNGQAWVEILRALWARHDCEGYERTYWGRVLEERDKLWIWTSWETKQTYDSHKNTDQYRSLHNLLALLSNTLPSTSLLQFDHKWSYNKHLRSSWPSITMAYFTHPIPEDQRTRIRNIRGMWPSRRLLGDLAVYGGPARGFLLPSADNVVPTSGAPAEVYIFLDYWESPIREEEVRGPEELIDMQPGPPPLGDLKRLSTLFEEELREAGCVEKVVRHARFNALLEIRSPHEQAKGKSTEYDWETGRRERRERVRKIYGDEEDEEDEEFLQGLTISS</sequence>
<reference evidence="1" key="1">
    <citation type="journal article" date="2020" name="Stud. Mycol.">
        <title>101 Dothideomycetes genomes: a test case for predicting lifestyles and emergence of pathogens.</title>
        <authorList>
            <person name="Haridas S."/>
            <person name="Albert R."/>
            <person name="Binder M."/>
            <person name="Bloem J."/>
            <person name="Labutti K."/>
            <person name="Salamov A."/>
            <person name="Andreopoulos B."/>
            <person name="Baker S."/>
            <person name="Barry K."/>
            <person name="Bills G."/>
            <person name="Bluhm B."/>
            <person name="Cannon C."/>
            <person name="Castanera R."/>
            <person name="Culley D."/>
            <person name="Daum C."/>
            <person name="Ezra D."/>
            <person name="Gonzalez J."/>
            <person name="Henrissat B."/>
            <person name="Kuo A."/>
            <person name="Liang C."/>
            <person name="Lipzen A."/>
            <person name="Lutzoni F."/>
            <person name="Magnuson J."/>
            <person name="Mondo S."/>
            <person name="Nolan M."/>
            <person name="Ohm R."/>
            <person name="Pangilinan J."/>
            <person name="Park H.-J."/>
            <person name="Ramirez L."/>
            <person name="Alfaro M."/>
            <person name="Sun H."/>
            <person name="Tritt A."/>
            <person name="Yoshinaga Y."/>
            <person name="Zwiers L.-H."/>
            <person name="Turgeon B."/>
            <person name="Goodwin S."/>
            <person name="Spatafora J."/>
            <person name="Crous P."/>
            <person name="Grigoriev I."/>
        </authorList>
    </citation>
    <scope>NUCLEOTIDE SEQUENCE</scope>
    <source>
        <strain evidence="1">CBS 207.26</strain>
    </source>
</reference>
<dbReference type="SUPFAM" id="SSF54909">
    <property type="entry name" value="Dimeric alpha+beta barrel"/>
    <property type="match status" value="1"/>
</dbReference>
<protein>
    <recommendedName>
        <fullName evidence="3">ABM domain-containing protein</fullName>
    </recommendedName>
</protein>
<evidence type="ECO:0000313" key="2">
    <source>
        <dbReference type="Proteomes" id="UP000800200"/>
    </source>
</evidence>
<name>A0A6A6DZY9_9PEZI</name>
<accession>A0A6A6DZY9</accession>
<dbReference type="EMBL" id="ML994640">
    <property type="protein sequence ID" value="KAF2183778.1"/>
    <property type="molecule type" value="Genomic_DNA"/>
</dbReference>
<evidence type="ECO:0000313" key="1">
    <source>
        <dbReference type="EMBL" id="KAF2183778.1"/>
    </source>
</evidence>
<dbReference type="AlphaFoldDB" id="A0A6A6DZY9"/>
<dbReference type="Proteomes" id="UP000800200">
    <property type="component" value="Unassembled WGS sequence"/>
</dbReference>
<keyword evidence="2" id="KW-1185">Reference proteome</keyword>
<organism evidence="1 2">
    <name type="scientific">Zopfia rhizophila CBS 207.26</name>
    <dbReference type="NCBI Taxonomy" id="1314779"/>
    <lineage>
        <taxon>Eukaryota</taxon>
        <taxon>Fungi</taxon>
        <taxon>Dikarya</taxon>
        <taxon>Ascomycota</taxon>
        <taxon>Pezizomycotina</taxon>
        <taxon>Dothideomycetes</taxon>
        <taxon>Dothideomycetes incertae sedis</taxon>
        <taxon>Zopfiaceae</taxon>
        <taxon>Zopfia</taxon>
    </lineage>
</organism>
<proteinExistence type="predicted"/>